<comment type="similarity">
    <text evidence="1">Belongs to the Gfo/Idh/MocA family.</text>
</comment>
<dbReference type="InterPro" id="IPR051317">
    <property type="entry name" value="Gfo/Idh/MocA_oxidoreduct"/>
</dbReference>
<dbReference type="InterPro" id="IPR055170">
    <property type="entry name" value="GFO_IDH_MocA-like_dom"/>
</dbReference>
<dbReference type="PANTHER" id="PTHR43708">
    <property type="entry name" value="CONSERVED EXPRESSED OXIDOREDUCTASE (EUROFUNG)"/>
    <property type="match status" value="1"/>
</dbReference>
<dbReference type="EMBL" id="JAUSVM010000001">
    <property type="protein sequence ID" value="MDQ0426751.1"/>
    <property type="molecule type" value="Genomic_DNA"/>
</dbReference>
<evidence type="ECO:0000259" key="5">
    <source>
        <dbReference type="Pfam" id="PF22725"/>
    </source>
</evidence>
<dbReference type="InterPro" id="IPR036291">
    <property type="entry name" value="NAD(P)-bd_dom_sf"/>
</dbReference>
<dbReference type="Gene3D" id="3.30.360.10">
    <property type="entry name" value="Dihydrodipicolinate Reductase, domain 2"/>
    <property type="match status" value="1"/>
</dbReference>
<gene>
    <name evidence="6" type="ORF">JO380_003132</name>
</gene>
<keyword evidence="7" id="KW-1185">Reference proteome</keyword>
<proteinExistence type="inferred from homology"/>
<protein>
    <submittedName>
        <fullName evidence="6">Dehydrogenase</fullName>
    </submittedName>
</protein>
<evidence type="ECO:0000256" key="1">
    <source>
        <dbReference type="ARBA" id="ARBA00010928"/>
    </source>
</evidence>
<name>A0ABU0GN09_9CELL</name>
<evidence type="ECO:0000313" key="6">
    <source>
        <dbReference type="EMBL" id="MDQ0426751.1"/>
    </source>
</evidence>
<dbReference type="SUPFAM" id="SSF55347">
    <property type="entry name" value="Glyceraldehyde-3-phosphate dehydrogenase-like, C-terminal domain"/>
    <property type="match status" value="1"/>
</dbReference>
<evidence type="ECO:0000259" key="4">
    <source>
        <dbReference type="Pfam" id="PF01408"/>
    </source>
</evidence>
<dbReference type="Proteomes" id="UP001240250">
    <property type="component" value="Unassembled WGS sequence"/>
</dbReference>
<dbReference type="Pfam" id="PF01408">
    <property type="entry name" value="GFO_IDH_MocA"/>
    <property type="match status" value="1"/>
</dbReference>
<evidence type="ECO:0000313" key="7">
    <source>
        <dbReference type="Proteomes" id="UP001240250"/>
    </source>
</evidence>
<evidence type="ECO:0000256" key="3">
    <source>
        <dbReference type="ARBA" id="ARBA00023027"/>
    </source>
</evidence>
<feature type="domain" description="GFO/IDH/MocA-like oxidoreductase" evidence="5">
    <location>
        <begin position="132"/>
        <end position="251"/>
    </location>
</feature>
<keyword evidence="2" id="KW-0560">Oxidoreductase</keyword>
<dbReference type="SUPFAM" id="SSF51735">
    <property type="entry name" value="NAD(P)-binding Rossmann-fold domains"/>
    <property type="match status" value="1"/>
</dbReference>
<reference evidence="6 7" key="1">
    <citation type="submission" date="2023-07" db="EMBL/GenBank/DDBJ databases">
        <title>Sequencing the genomes of 1000 actinobacteria strains.</title>
        <authorList>
            <person name="Klenk H.-P."/>
        </authorList>
    </citation>
    <scope>NUCLEOTIDE SEQUENCE [LARGE SCALE GENOMIC DNA]</scope>
    <source>
        <strain evidence="6 7">DSM 14785</strain>
    </source>
</reference>
<accession>A0ABU0GN09</accession>
<feature type="domain" description="Gfo/Idh/MocA-like oxidoreductase N-terminal" evidence="4">
    <location>
        <begin position="4"/>
        <end position="120"/>
    </location>
</feature>
<dbReference type="InterPro" id="IPR000683">
    <property type="entry name" value="Gfo/Idh/MocA-like_OxRdtase_N"/>
</dbReference>
<evidence type="ECO:0000256" key="2">
    <source>
        <dbReference type="ARBA" id="ARBA00023002"/>
    </source>
</evidence>
<comment type="caution">
    <text evidence="6">The sequence shown here is derived from an EMBL/GenBank/DDBJ whole genome shotgun (WGS) entry which is preliminary data.</text>
</comment>
<dbReference type="Gene3D" id="3.40.50.720">
    <property type="entry name" value="NAD(P)-binding Rossmann-like Domain"/>
    <property type="match status" value="1"/>
</dbReference>
<dbReference type="Pfam" id="PF22725">
    <property type="entry name" value="GFO_IDH_MocA_C3"/>
    <property type="match status" value="1"/>
</dbReference>
<sequence length="348" mass="37432">MEPLRIGLVGYGGAGRGIHARLARATGQRVVAVVTRNRGEQVVADWPGAHVVPDVEALLALRDELDLVVVASPTGDHAAHVRAALDADVAVLVDKPLATTRVQAAALVRLAQERGGRLTVFQNRRWDPEQLTLRALLDAGELGRVHRFERRWERYRPEPQHRWKEQDAVAGGLLLDLGAHLVDSAVQLFGPVRRVHAELRALTTPALDDVFLALEHAADADGHHVVSHLWAGGLVGAPGPRTRVLGERGAYLVTSFEGEPTPFAVLDDALDAQRGPDEPAHEGWLVRGAERTPVPRAPGGHEDVYRAIQAWLRADGPVPVDPADAVATARVLDAARVAAETGVPQLLG</sequence>
<dbReference type="RefSeq" id="WP_070318686.1">
    <property type="nucleotide sequence ID" value="NZ_JAUSVM010000001.1"/>
</dbReference>
<organism evidence="6 7">
    <name type="scientific">Cellulomonas iranensis</name>
    <dbReference type="NCBI Taxonomy" id="76862"/>
    <lineage>
        <taxon>Bacteria</taxon>
        <taxon>Bacillati</taxon>
        <taxon>Actinomycetota</taxon>
        <taxon>Actinomycetes</taxon>
        <taxon>Micrococcales</taxon>
        <taxon>Cellulomonadaceae</taxon>
        <taxon>Cellulomonas</taxon>
    </lineage>
</organism>
<dbReference type="PANTHER" id="PTHR43708:SF5">
    <property type="entry name" value="CONSERVED EXPRESSED OXIDOREDUCTASE (EUROFUNG)-RELATED"/>
    <property type="match status" value="1"/>
</dbReference>
<keyword evidence="3" id="KW-0520">NAD</keyword>